<dbReference type="EMBL" id="AWTR02000027">
    <property type="protein sequence ID" value="ETZ07591.1"/>
    <property type="molecule type" value="Genomic_DNA"/>
</dbReference>
<evidence type="ECO:0000313" key="2">
    <source>
        <dbReference type="Proteomes" id="UP000019112"/>
    </source>
</evidence>
<dbReference type="AlphaFoldDB" id="W6TF50"/>
<dbReference type="InterPro" id="IPR036397">
    <property type="entry name" value="RNaseH_sf"/>
</dbReference>
<proteinExistence type="predicted"/>
<dbReference type="STRING" id="1399147.P618_200227"/>
<reference evidence="1 2" key="1">
    <citation type="journal article" date="2014" name="FEMS Microbiol. Lett.">
        <title>Draft genome sequences of three Holospora species (Holospora obtusa, Holospora undulata, and Holospora elegans), endonuclear symbiotic bacteria of the ciliate Paramecium caudatum.</title>
        <authorList>
            <person name="Dohra H."/>
            <person name="Tanaka K."/>
            <person name="Suzuki T."/>
            <person name="Fujishima M."/>
            <person name="Suzuki H."/>
        </authorList>
    </citation>
    <scope>NUCLEOTIDE SEQUENCE [LARGE SCALE GENOMIC DNA]</scope>
    <source>
        <strain evidence="1 2">F1</strain>
    </source>
</reference>
<dbReference type="eggNOG" id="COG2801">
    <property type="taxonomic scope" value="Bacteria"/>
</dbReference>
<accession>W6TF50</accession>
<organism evidence="1 2">
    <name type="scientific">Holospora obtusa F1</name>
    <dbReference type="NCBI Taxonomy" id="1399147"/>
    <lineage>
        <taxon>Bacteria</taxon>
        <taxon>Pseudomonadati</taxon>
        <taxon>Pseudomonadota</taxon>
        <taxon>Alphaproteobacteria</taxon>
        <taxon>Holosporales</taxon>
        <taxon>Holosporaceae</taxon>
        <taxon>Holospora</taxon>
    </lineage>
</organism>
<gene>
    <name evidence="1" type="ORF">P618_200227</name>
</gene>
<comment type="caution">
    <text evidence="1">The sequence shown here is derived from an EMBL/GenBank/DDBJ whole genome shotgun (WGS) entry which is preliminary data.</text>
</comment>
<evidence type="ECO:0000313" key="1">
    <source>
        <dbReference type="EMBL" id="ETZ07591.1"/>
    </source>
</evidence>
<dbReference type="SUPFAM" id="SSF53098">
    <property type="entry name" value="Ribonuclease H-like"/>
    <property type="match status" value="1"/>
</dbReference>
<name>W6TF50_HOLOB</name>
<protein>
    <submittedName>
        <fullName evidence="1">Integrase core domain protein</fullName>
    </submittedName>
</protein>
<dbReference type="InterPro" id="IPR012337">
    <property type="entry name" value="RNaseH-like_sf"/>
</dbReference>
<dbReference type="GO" id="GO:0003676">
    <property type="term" value="F:nucleic acid binding"/>
    <property type="evidence" value="ECO:0007669"/>
    <property type="project" value="InterPro"/>
</dbReference>
<sequence>MYFFEFVRIDSTEGPHRQGKCDLFMAIDRATKYVYVELHSKASVNESSAFLKNPIPHCPFKITKILTDNGAQFTYGLLALHLRPKRCARSIILNTDSPNSSILGSTFRSKSPIDPSNTTQKRLLFTKTSMS</sequence>
<keyword evidence="2" id="KW-1185">Reference proteome</keyword>
<dbReference type="Proteomes" id="UP000019112">
    <property type="component" value="Unassembled WGS sequence"/>
</dbReference>
<dbReference type="Gene3D" id="3.30.420.10">
    <property type="entry name" value="Ribonuclease H-like superfamily/Ribonuclease H"/>
    <property type="match status" value="1"/>
</dbReference>